<reference evidence="7 8" key="1">
    <citation type="submission" date="2023-06" db="EMBL/GenBank/DDBJ databases">
        <title>Sporosarcina sp. nov., isolated from Korean traditional fermented seafood 'Jeotgal'.</title>
        <authorList>
            <person name="Yang A.I."/>
            <person name="Shin N.-R."/>
        </authorList>
    </citation>
    <scope>NUCLEOTIDE SEQUENCE [LARGE SCALE GENOMIC DNA]</scope>
    <source>
        <strain evidence="7 8">KCTC43456</strain>
    </source>
</reference>
<name>A0AAW9AA86_9BACL</name>
<organism evidence="7 8">
    <name type="scientific">Sporosarcina thermotolerans</name>
    <dbReference type="NCBI Taxonomy" id="633404"/>
    <lineage>
        <taxon>Bacteria</taxon>
        <taxon>Bacillati</taxon>
        <taxon>Bacillota</taxon>
        <taxon>Bacilli</taxon>
        <taxon>Bacillales</taxon>
        <taxon>Caryophanaceae</taxon>
        <taxon>Sporosarcina</taxon>
    </lineage>
</organism>
<dbReference type="GO" id="GO:0006355">
    <property type="term" value="P:regulation of DNA-templated transcription"/>
    <property type="evidence" value="ECO:0007669"/>
    <property type="project" value="InterPro"/>
</dbReference>
<evidence type="ECO:0000259" key="5">
    <source>
        <dbReference type="PROSITE" id="PS50045"/>
    </source>
</evidence>
<dbReference type="GO" id="GO:0043565">
    <property type="term" value="F:sequence-specific DNA binding"/>
    <property type="evidence" value="ECO:0007669"/>
    <property type="project" value="InterPro"/>
</dbReference>
<feature type="domain" description="Sigma-54 factor interaction" evidence="5">
    <location>
        <begin position="276"/>
        <end position="501"/>
    </location>
</feature>
<dbReference type="GO" id="GO:0005524">
    <property type="term" value="F:ATP binding"/>
    <property type="evidence" value="ECO:0007669"/>
    <property type="project" value="UniProtKB-KW"/>
</dbReference>
<dbReference type="InterPro" id="IPR002078">
    <property type="entry name" value="Sigma_54_int"/>
</dbReference>
<evidence type="ECO:0000256" key="3">
    <source>
        <dbReference type="ARBA" id="ARBA00023015"/>
    </source>
</evidence>
<evidence type="ECO:0000313" key="7">
    <source>
        <dbReference type="EMBL" id="MDW0117300.1"/>
    </source>
</evidence>
<dbReference type="NCBIfam" id="TIGR00229">
    <property type="entry name" value="sensory_box"/>
    <property type="match status" value="1"/>
</dbReference>
<dbReference type="Pfam" id="PF25601">
    <property type="entry name" value="AAA_lid_14"/>
    <property type="match status" value="1"/>
</dbReference>
<dbReference type="Gene3D" id="1.10.8.60">
    <property type="match status" value="1"/>
</dbReference>
<dbReference type="PANTHER" id="PTHR32071:SF121">
    <property type="entry name" value="SIGMA L-DEPENDENT TRANSCRIPTIONAL REGULATOR YQIR-RELATED"/>
    <property type="match status" value="1"/>
</dbReference>
<keyword evidence="8" id="KW-1185">Reference proteome</keyword>
<dbReference type="PROSITE" id="PS00688">
    <property type="entry name" value="SIGMA54_INTERACT_3"/>
    <property type="match status" value="1"/>
</dbReference>
<feature type="domain" description="PAS" evidence="6">
    <location>
        <begin position="23"/>
        <end position="74"/>
    </location>
</feature>
<dbReference type="InterPro" id="IPR002197">
    <property type="entry name" value="HTH_Fis"/>
</dbReference>
<dbReference type="Pfam" id="PF02954">
    <property type="entry name" value="HTH_8"/>
    <property type="match status" value="1"/>
</dbReference>
<dbReference type="InterPro" id="IPR009057">
    <property type="entry name" value="Homeodomain-like_sf"/>
</dbReference>
<dbReference type="EMBL" id="JAUBDJ010000005">
    <property type="protein sequence ID" value="MDW0117300.1"/>
    <property type="molecule type" value="Genomic_DNA"/>
</dbReference>
<dbReference type="PROSITE" id="PS50045">
    <property type="entry name" value="SIGMA54_INTERACT_4"/>
    <property type="match status" value="1"/>
</dbReference>
<gene>
    <name evidence="7" type="ORF">QTL97_10165</name>
</gene>
<dbReference type="InterPro" id="IPR035965">
    <property type="entry name" value="PAS-like_dom_sf"/>
</dbReference>
<dbReference type="Pfam" id="PF00158">
    <property type="entry name" value="Sigma54_activat"/>
    <property type="match status" value="1"/>
</dbReference>
<dbReference type="Gene3D" id="3.30.450.20">
    <property type="entry name" value="PAS domain"/>
    <property type="match status" value="2"/>
</dbReference>
<evidence type="ECO:0000313" key="8">
    <source>
        <dbReference type="Proteomes" id="UP001271648"/>
    </source>
</evidence>
<dbReference type="PANTHER" id="PTHR32071">
    <property type="entry name" value="TRANSCRIPTIONAL REGULATORY PROTEIN"/>
    <property type="match status" value="1"/>
</dbReference>
<sequence>MQSVLLIDLLKTNDQFFRRIQTEMDRQRLILNSIDEGMIGIDQKGIVDFINESACTMLEVSDFNTIGKSIFEIIPDSKLVRVLNSGKPELNDELVLPNGLAIISSRYPLISATGERFGAFAVFKDVSEVVKLAEEVTDLKSIKTMLEAIIQSSDDAISVVDEKGNGVLVNRAYTRITGLSEDEVIGKPATVDINEGESIHMKVLETQKPIRGVNMRIGEENRDVIVNVAPIIVNKQMKGSVGVIHDITEMRNLMKELDWAKQIIRKLESTFTFSDIHGNSPDIRLSIDQAKIAAKSDIPVLLRGEPGSGKELFANAIHSESSRKSYKFIRVNCSAIDPSVIERELFGEYDQDSSKPVKSGLFDEAFSGSIFLDEVTDLPLGVQLRLLDHLKERTIQMNEQREFNPVRIIAATSKNLEKAIHEGSFNIDLYYALNRITIQIPSLRNRKADIPEIAVQLLKKLNQEFGMNVGEISDEAMNRLQRYEWPGNVRELENVLSRAMIYIGPGSSIIQVEDIRRSLFTNEVKTTEEILPEKSTLASVMDDYERSVLEKALDEHNGNKSLTANRLGISLRSLYYKLEKFKLI</sequence>
<dbReference type="RefSeq" id="WP_317940738.1">
    <property type="nucleotide sequence ID" value="NZ_JAUBDJ010000005.1"/>
</dbReference>
<keyword evidence="4" id="KW-0804">Transcription</keyword>
<proteinExistence type="predicted"/>
<dbReference type="Pfam" id="PF00989">
    <property type="entry name" value="PAS"/>
    <property type="match status" value="1"/>
</dbReference>
<dbReference type="SUPFAM" id="SSF46689">
    <property type="entry name" value="Homeodomain-like"/>
    <property type="match status" value="1"/>
</dbReference>
<dbReference type="SUPFAM" id="SSF55785">
    <property type="entry name" value="PYP-like sensor domain (PAS domain)"/>
    <property type="match status" value="2"/>
</dbReference>
<dbReference type="InterPro" id="IPR000014">
    <property type="entry name" value="PAS"/>
</dbReference>
<feature type="domain" description="PAS" evidence="6">
    <location>
        <begin position="142"/>
        <end position="193"/>
    </location>
</feature>
<accession>A0AAW9AA86</accession>
<dbReference type="InterPro" id="IPR058031">
    <property type="entry name" value="AAA_lid_NorR"/>
</dbReference>
<dbReference type="CDD" id="cd00009">
    <property type="entry name" value="AAA"/>
    <property type="match status" value="1"/>
</dbReference>
<dbReference type="PRINTS" id="PR01590">
    <property type="entry name" value="HTHFIS"/>
</dbReference>
<dbReference type="CDD" id="cd00130">
    <property type="entry name" value="PAS"/>
    <property type="match status" value="2"/>
</dbReference>
<dbReference type="SMART" id="SM00091">
    <property type="entry name" value="PAS"/>
    <property type="match status" value="2"/>
</dbReference>
<protein>
    <submittedName>
        <fullName evidence="7">Sigma 54-interacting transcriptional regulator</fullName>
    </submittedName>
</protein>
<keyword evidence="2" id="KW-0067">ATP-binding</keyword>
<evidence type="ECO:0000256" key="1">
    <source>
        <dbReference type="ARBA" id="ARBA00022741"/>
    </source>
</evidence>
<keyword evidence="3" id="KW-0805">Transcription regulation</keyword>
<dbReference type="SUPFAM" id="SSF52540">
    <property type="entry name" value="P-loop containing nucleoside triphosphate hydrolases"/>
    <property type="match status" value="1"/>
</dbReference>
<dbReference type="AlphaFoldDB" id="A0AAW9AA86"/>
<keyword evidence="1" id="KW-0547">Nucleotide-binding</keyword>
<dbReference type="Proteomes" id="UP001271648">
    <property type="component" value="Unassembled WGS sequence"/>
</dbReference>
<evidence type="ECO:0000256" key="4">
    <source>
        <dbReference type="ARBA" id="ARBA00023163"/>
    </source>
</evidence>
<dbReference type="Gene3D" id="1.10.10.60">
    <property type="entry name" value="Homeodomain-like"/>
    <property type="match status" value="1"/>
</dbReference>
<evidence type="ECO:0000256" key="2">
    <source>
        <dbReference type="ARBA" id="ARBA00022840"/>
    </source>
</evidence>
<dbReference type="InterPro" id="IPR013767">
    <property type="entry name" value="PAS_fold"/>
</dbReference>
<comment type="caution">
    <text evidence="7">The sequence shown here is derived from an EMBL/GenBank/DDBJ whole genome shotgun (WGS) entry which is preliminary data.</text>
</comment>
<dbReference type="SMART" id="SM00382">
    <property type="entry name" value="AAA"/>
    <property type="match status" value="1"/>
</dbReference>
<dbReference type="Gene3D" id="3.40.50.300">
    <property type="entry name" value="P-loop containing nucleotide triphosphate hydrolases"/>
    <property type="match status" value="1"/>
</dbReference>
<dbReference type="InterPro" id="IPR003593">
    <property type="entry name" value="AAA+_ATPase"/>
</dbReference>
<evidence type="ECO:0000259" key="6">
    <source>
        <dbReference type="PROSITE" id="PS50112"/>
    </source>
</evidence>
<dbReference type="InterPro" id="IPR025944">
    <property type="entry name" value="Sigma_54_int_dom_CS"/>
</dbReference>
<dbReference type="PROSITE" id="PS50112">
    <property type="entry name" value="PAS"/>
    <property type="match status" value="2"/>
</dbReference>
<dbReference type="InterPro" id="IPR027417">
    <property type="entry name" value="P-loop_NTPase"/>
</dbReference>
<dbReference type="Pfam" id="PF13426">
    <property type="entry name" value="PAS_9"/>
    <property type="match status" value="1"/>
</dbReference>